<dbReference type="GeneID" id="25361941"/>
<protein>
    <submittedName>
        <fullName evidence="2">Uncharacterized protein</fullName>
    </submittedName>
</protein>
<evidence type="ECO:0000313" key="3">
    <source>
        <dbReference type="Proteomes" id="UP000030641"/>
    </source>
</evidence>
<gene>
    <name evidence="2" type="ORF">AUEXF2481DRAFT_116296</name>
</gene>
<reference evidence="2 3" key="1">
    <citation type="journal article" date="2014" name="BMC Genomics">
        <title>Genome sequencing of four Aureobasidium pullulans varieties: biotechnological potential, stress tolerance, and description of new species.</title>
        <authorList>
            <person name="Gostin Ar C."/>
            <person name="Ohm R.A."/>
            <person name="Kogej T."/>
            <person name="Sonjak S."/>
            <person name="Turk M."/>
            <person name="Zajc J."/>
            <person name="Zalar P."/>
            <person name="Grube M."/>
            <person name="Sun H."/>
            <person name="Han J."/>
            <person name="Sharma A."/>
            <person name="Chiniquy J."/>
            <person name="Ngan C.Y."/>
            <person name="Lipzen A."/>
            <person name="Barry K."/>
            <person name="Grigoriev I.V."/>
            <person name="Gunde-Cimerman N."/>
        </authorList>
    </citation>
    <scope>NUCLEOTIDE SEQUENCE [LARGE SCALE GENOMIC DNA]</scope>
    <source>
        <strain evidence="2 3">EXF-2481</strain>
    </source>
</reference>
<dbReference type="OrthoDB" id="3916587at2759"/>
<sequence length="359" mass="41419">MDTAESLENDRQTTRKSKSNATNNEDELAEDDNTEKKDKTKDDKKYAKDEKAQNRQRFKSRQSPLVQHVLISRLAQNCSVIGKPSTEIMLEQLEDVLTRFGSCLIEQFRVSDFLPTNMFQMNDIVEVGGAELKLRNGRRFIPNTQIRFLGSYYPAIIIRVVRTKTYAKVVEETKHALHCMEGKLRFAIIIKIDKAHKSASEQLEVHSDEDSGQAAKQKNKRLSLEDRVTVKILHLVPTEKLTRLFIDMEEEVFPRATEKIFAFDWQDISPNPWIGPAPMPQIRLSLAPLSQLAYRFMEDEPALVGRPLNLDHVNFDDTQHQDLYQDNIPQQFYQSMLPQAVQEAVAVPHETVKRQLQEQ</sequence>
<dbReference type="RefSeq" id="XP_013348570.1">
    <property type="nucleotide sequence ID" value="XM_013493116.1"/>
</dbReference>
<accession>A0A074YQX6</accession>
<keyword evidence="3" id="KW-1185">Reference proteome</keyword>
<dbReference type="AlphaFoldDB" id="A0A074YQX6"/>
<proteinExistence type="predicted"/>
<dbReference type="HOGENOM" id="CLU_771551_0_0_1"/>
<dbReference type="Proteomes" id="UP000030641">
    <property type="component" value="Unassembled WGS sequence"/>
</dbReference>
<evidence type="ECO:0000256" key="1">
    <source>
        <dbReference type="SAM" id="MobiDB-lite"/>
    </source>
</evidence>
<name>A0A074YQX6_AURSE</name>
<feature type="compositionally biased region" description="Basic and acidic residues" evidence="1">
    <location>
        <begin position="34"/>
        <end position="53"/>
    </location>
</feature>
<feature type="compositionally biased region" description="Acidic residues" evidence="1">
    <location>
        <begin position="24"/>
        <end position="33"/>
    </location>
</feature>
<organism evidence="2 3">
    <name type="scientific">Aureobasidium subglaciale (strain EXF-2481)</name>
    <name type="common">Aureobasidium pullulans var. subglaciale</name>
    <dbReference type="NCBI Taxonomy" id="1043005"/>
    <lineage>
        <taxon>Eukaryota</taxon>
        <taxon>Fungi</taxon>
        <taxon>Dikarya</taxon>
        <taxon>Ascomycota</taxon>
        <taxon>Pezizomycotina</taxon>
        <taxon>Dothideomycetes</taxon>
        <taxon>Dothideomycetidae</taxon>
        <taxon>Dothideales</taxon>
        <taxon>Saccotheciaceae</taxon>
        <taxon>Aureobasidium</taxon>
    </lineage>
</organism>
<dbReference type="EMBL" id="KL584749">
    <property type="protein sequence ID" value="KER00076.1"/>
    <property type="molecule type" value="Genomic_DNA"/>
</dbReference>
<dbReference type="InParanoid" id="A0A074YQX6"/>
<feature type="region of interest" description="Disordered" evidence="1">
    <location>
        <begin position="1"/>
        <end position="61"/>
    </location>
</feature>
<evidence type="ECO:0000313" key="2">
    <source>
        <dbReference type="EMBL" id="KER00076.1"/>
    </source>
</evidence>